<evidence type="ECO:0000256" key="2">
    <source>
        <dbReference type="ARBA" id="ARBA00022448"/>
    </source>
</evidence>
<dbReference type="Pfam" id="PF04143">
    <property type="entry name" value="Sulf_transp"/>
    <property type="match status" value="1"/>
</dbReference>
<name>A0A9Q1HHV5_HOLLE</name>
<gene>
    <name evidence="10" type="ORF">HOLleu_08427</name>
</gene>
<dbReference type="OrthoDB" id="10254418at2759"/>
<evidence type="ECO:0000256" key="5">
    <source>
        <dbReference type="ARBA" id="ARBA00022692"/>
    </source>
</evidence>
<keyword evidence="4" id="KW-0997">Cell inner membrane</keyword>
<keyword evidence="3" id="KW-1003">Cell membrane</keyword>
<evidence type="ECO:0000256" key="7">
    <source>
        <dbReference type="ARBA" id="ARBA00023136"/>
    </source>
</evidence>
<accession>A0A9Q1HHV5</accession>
<dbReference type="Proteomes" id="UP001152320">
    <property type="component" value="Chromosome 3"/>
</dbReference>
<feature type="transmembrane region" description="Helical" evidence="9">
    <location>
        <begin position="230"/>
        <end position="253"/>
    </location>
</feature>
<keyword evidence="6 9" id="KW-1133">Transmembrane helix</keyword>
<comment type="caution">
    <text evidence="10">The sequence shown here is derived from an EMBL/GenBank/DDBJ whole genome shotgun (WGS) entry which is preliminary data.</text>
</comment>
<keyword evidence="7 9" id="KW-0472">Membrane</keyword>
<proteinExistence type="predicted"/>
<feature type="transmembrane region" description="Helical" evidence="9">
    <location>
        <begin position="405"/>
        <end position="428"/>
    </location>
</feature>
<feature type="transmembrane region" description="Helical" evidence="9">
    <location>
        <begin position="337"/>
        <end position="356"/>
    </location>
</feature>
<evidence type="ECO:0000256" key="9">
    <source>
        <dbReference type="SAM" id="Phobius"/>
    </source>
</evidence>
<dbReference type="GO" id="GO:0005886">
    <property type="term" value="C:plasma membrane"/>
    <property type="evidence" value="ECO:0007669"/>
    <property type="project" value="UniProtKB-SubCell"/>
</dbReference>
<keyword evidence="11" id="KW-1185">Reference proteome</keyword>
<feature type="transmembrane region" description="Helical" evidence="9">
    <location>
        <begin position="283"/>
        <end position="300"/>
    </location>
</feature>
<protein>
    <recommendedName>
        <fullName evidence="12">Sulphur transport domain-containing protein</fullName>
    </recommendedName>
</protein>
<dbReference type="InterPro" id="IPR007272">
    <property type="entry name" value="Sulf_transp_TsuA/YedE"/>
</dbReference>
<evidence type="ECO:0000256" key="3">
    <source>
        <dbReference type="ARBA" id="ARBA00022475"/>
    </source>
</evidence>
<evidence type="ECO:0000313" key="11">
    <source>
        <dbReference type="Proteomes" id="UP001152320"/>
    </source>
</evidence>
<evidence type="ECO:0000313" key="10">
    <source>
        <dbReference type="EMBL" id="KAJ8045418.1"/>
    </source>
</evidence>
<evidence type="ECO:0000256" key="1">
    <source>
        <dbReference type="ARBA" id="ARBA00004429"/>
    </source>
</evidence>
<comment type="subcellular location">
    <subcellularLocation>
        <location evidence="1">Cell inner membrane</location>
        <topology evidence="1">Multi-pass membrane protein</topology>
    </subcellularLocation>
</comment>
<evidence type="ECO:0000256" key="8">
    <source>
        <dbReference type="SAM" id="MobiDB-lite"/>
    </source>
</evidence>
<feature type="transmembrane region" description="Helical" evidence="9">
    <location>
        <begin position="155"/>
        <end position="176"/>
    </location>
</feature>
<dbReference type="PANTHER" id="PTHR30574">
    <property type="entry name" value="INNER MEMBRANE PROTEIN YEDE"/>
    <property type="match status" value="1"/>
</dbReference>
<feature type="transmembrane region" description="Helical" evidence="9">
    <location>
        <begin position="72"/>
        <end position="90"/>
    </location>
</feature>
<evidence type="ECO:0000256" key="6">
    <source>
        <dbReference type="ARBA" id="ARBA00022989"/>
    </source>
</evidence>
<keyword evidence="5 9" id="KW-0812">Transmembrane</keyword>
<reference evidence="10" key="1">
    <citation type="submission" date="2021-10" db="EMBL/GenBank/DDBJ databases">
        <title>Tropical sea cucumber genome reveals ecological adaptation and Cuvierian tubules defense mechanism.</title>
        <authorList>
            <person name="Chen T."/>
        </authorList>
    </citation>
    <scope>NUCLEOTIDE SEQUENCE</scope>
    <source>
        <strain evidence="10">Nanhai2018</strain>
        <tissue evidence="10">Muscle</tissue>
    </source>
</reference>
<feature type="compositionally biased region" description="Low complexity" evidence="8">
    <location>
        <begin position="31"/>
        <end position="41"/>
    </location>
</feature>
<dbReference type="AlphaFoldDB" id="A0A9Q1HHV5"/>
<evidence type="ECO:0000256" key="4">
    <source>
        <dbReference type="ARBA" id="ARBA00022519"/>
    </source>
</evidence>
<dbReference type="EMBL" id="JAIZAY010000003">
    <property type="protein sequence ID" value="KAJ8045418.1"/>
    <property type="molecule type" value="Genomic_DNA"/>
</dbReference>
<feature type="transmembrane region" description="Helical" evidence="9">
    <location>
        <begin position="368"/>
        <end position="384"/>
    </location>
</feature>
<feature type="region of interest" description="Disordered" evidence="8">
    <location>
        <begin position="31"/>
        <end position="64"/>
    </location>
</feature>
<sequence length="429" mass="45335">METSYNNDLNMNVVARKHAMTAQKIAQNGNGHAYANGGAHTNGDEGGRLTNGQGPTQGYEKGKDGSTLSTPWIGQVLTCCIAGVVFGFTLEKGRVFEPLIIQEQMTFQRFVMIKMFFAAVASSQACFSLMSLIPATASRVSMVRDTFIDCMTEKSVISTAIGASLLGAGMAICGACPGQIAIQIGHGVPNSVVTFFGGCCGALLYGLTESYVTASTKPSHPYRVHRLDEVLSLPFALSATFVTALLVVIIYVLDLFAPWQLELTTPINKDAASVFSMNAWPPYLSGAIVGCLQVPIVLALNRPLGSSGSYCTITSRLFPVKLLKVVSPYLYRSRSGLVNWWQVIYLSCAVGGAYYSALLSGSVATTPGTPWITSFTGGLVMIYGSRMAGGCTCGHGLSGTGMLSLLSFVAVPFMFVGGVATAAVTSFVQ</sequence>
<feature type="transmembrane region" description="Helical" evidence="9">
    <location>
        <begin position="111"/>
        <end position="135"/>
    </location>
</feature>
<evidence type="ECO:0008006" key="12">
    <source>
        <dbReference type="Google" id="ProtNLM"/>
    </source>
</evidence>
<keyword evidence="2" id="KW-0813">Transport</keyword>
<organism evidence="10 11">
    <name type="scientific">Holothuria leucospilota</name>
    <name type="common">Black long sea cucumber</name>
    <name type="synonym">Mertensiothuria leucospilota</name>
    <dbReference type="NCBI Taxonomy" id="206669"/>
    <lineage>
        <taxon>Eukaryota</taxon>
        <taxon>Metazoa</taxon>
        <taxon>Echinodermata</taxon>
        <taxon>Eleutherozoa</taxon>
        <taxon>Echinozoa</taxon>
        <taxon>Holothuroidea</taxon>
        <taxon>Aspidochirotacea</taxon>
        <taxon>Aspidochirotida</taxon>
        <taxon>Holothuriidae</taxon>
        <taxon>Holothuria</taxon>
    </lineage>
</organism>
<dbReference type="PANTHER" id="PTHR30574:SF1">
    <property type="entry name" value="SULPHUR TRANSPORT DOMAIN-CONTAINING PROTEIN"/>
    <property type="match status" value="1"/>
</dbReference>